<reference evidence="1" key="1">
    <citation type="submission" date="2014-09" db="EMBL/GenBank/DDBJ databases">
        <authorList>
            <person name="Magalhaes I.L.F."/>
            <person name="Oliveira U."/>
            <person name="Santos F.R."/>
            <person name="Vidigal T.H.D.A."/>
            <person name="Brescovit A.D."/>
            <person name="Santos A.J."/>
        </authorList>
    </citation>
    <scope>NUCLEOTIDE SEQUENCE</scope>
    <source>
        <tissue evidence="1">Shoot tissue taken approximately 20 cm above the soil surface</tissue>
    </source>
</reference>
<reference evidence="1" key="2">
    <citation type="journal article" date="2015" name="Data Brief">
        <title>Shoot transcriptome of the giant reed, Arundo donax.</title>
        <authorList>
            <person name="Barrero R.A."/>
            <person name="Guerrero F.D."/>
            <person name="Moolhuijzen P."/>
            <person name="Goolsby J.A."/>
            <person name="Tidwell J."/>
            <person name="Bellgard S.E."/>
            <person name="Bellgard M.I."/>
        </authorList>
    </citation>
    <scope>NUCLEOTIDE SEQUENCE</scope>
    <source>
        <tissue evidence="1">Shoot tissue taken approximately 20 cm above the soil surface</tissue>
    </source>
</reference>
<dbReference type="PANTHER" id="PTHR47165">
    <property type="entry name" value="OS03G0429900 PROTEIN"/>
    <property type="match status" value="1"/>
</dbReference>
<dbReference type="InterPro" id="IPR012340">
    <property type="entry name" value="NA-bd_OB-fold"/>
</dbReference>
<accession>A0A0A9GH54</accession>
<dbReference type="AlphaFoldDB" id="A0A0A9GH54"/>
<dbReference type="Gene3D" id="2.40.50.140">
    <property type="entry name" value="Nucleic acid-binding proteins"/>
    <property type="match status" value="1"/>
</dbReference>
<sequence length="77" mass="8990">MKFYIWVHRASEFNIDVVCAMGHEEPVVVIFVGMQMKSFKGEHSLSANTACRWYINPEVPEVHDVLVRLHNDFQSIR</sequence>
<dbReference type="SUPFAM" id="SSF50249">
    <property type="entry name" value="Nucleic acid-binding proteins"/>
    <property type="match status" value="1"/>
</dbReference>
<protein>
    <submittedName>
        <fullName evidence="1">Uncharacterized protein</fullName>
    </submittedName>
</protein>
<evidence type="ECO:0000313" key="1">
    <source>
        <dbReference type="EMBL" id="JAE21886.1"/>
    </source>
</evidence>
<name>A0A0A9GH54_ARUDO</name>
<dbReference type="PANTHER" id="PTHR47165:SF4">
    <property type="entry name" value="OS03G0429900 PROTEIN"/>
    <property type="match status" value="1"/>
</dbReference>
<proteinExistence type="predicted"/>
<organism evidence="1">
    <name type="scientific">Arundo donax</name>
    <name type="common">Giant reed</name>
    <name type="synonym">Donax arundinaceus</name>
    <dbReference type="NCBI Taxonomy" id="35708"/>
    <lineage>
        <taxon>Eukaryota</taxon>
        <taxon>Viridiplantae</taxon>
        <taxon>Streptophyta</taxon>
        <taxon>Embryophyta</taxon>
        <taxon>Tracheophyta</taxon>
        <taxon>Spermatophyta</taxon>
        <taxon>Magnoliopsida</taxon>
        <taxon>Liliopsida</taxon>
        <taxon>Poales</taxon>
        <taxon>Poaceae</taxon>
        <taxon>PACMAD clade</taxon>
        <taxon>Arundinoideae</taxon>
        <taxon>Arundineae</taxon>
        <taxon>Arundo</taxon>
    </lineage>
</organism>
<dbReference type="EMBL" id="GBRH01176010">
    <property type="protein sequence ID" value="JAE21886.1"/>
    <property type="molecule type" value="Transcribed_RNA"/>
</dbReference>